<dbReference type="InterPro" id="IPR023168">
    <property type="entry name" value="GatB_Yqey_C_2"/>
</dbReference>
<gene>
    <name evidence="1" type="ORF">MNBD_NITROSPINAE02-2092</name>
</gene>
<dbReference type="InterPro" id="IPR019004">
    <property type="entry name" value="YqeY/Aim41"/>
</dbReference>
<dbReference type="GO" id="GO:0016884">
    <property type="term" value="F:carbon-nitrogen ligase activity, with glutamine as amido-N-donor"/>
    <property type="evidence" value="ECO:0007669"/>
    <property type="project" value="InterPro"/>
</dbReference>
<sequence length="148" mass="16406">MGIKEKLVEDMKLAMKAKNKTALSTIRMVINAIKNKEKASGDEMSDGEAEAVIAYEVKKRKDSAQAFRGGGRDDLVEIEEAEIKILAKYMPEQMGEDEIRDIARTIIEKVGARSPKDMGQVMRELMPHVKGKADGSTVNAVVKELLTR</sequence>
<dbReference type="PANTHER" id="PTHR28055:SF1">
    <property type="entry name" value="ALTERED INHERITANCE OF MITOCHONDRIA PROTEIN 41, MITOCHONDRIAL"/>
    <property type="match status" value="1"/>
</dbReference>
<dbReference type="InterPro" id="IPR003789">
    <property type="entry name" value="Asn/Gln_tRNA_amidoTrase-B-like"/>
</dbReference>
<dbReference type="Gene3D" id="1.10.1510.10">
    <property type="entry name" value="Uncharacterised protein YqeY/AIM41 PF09424, N-terminal domain"/>
    <property type="match status" value="1"/>
</dbReference>
<dbReference type="EMBL" id="UOGE01000066">
    <property type="protein sequence ID" value="VAX21430.1"/>
    <property type="molecule type" value="Genomic_DNA"/>
</dbReference>
<dbReference type="Pfam" id="PF09424">
    <property type="entry name" value="YqeY"/>
    <property type="match status" value="1"/>
</dbReference>
<dbReference type="InterPro" id="IPR042184">
    <property type="entry name" value="YqeY/Aim41_N"/>
</dbReference>
<evidence type="ECO:0000313" key="1">
    <source>
        <dbReference type="EMBL" id="VAX21430.1"/>
    </source>
</evidence>
<accession>A0A3B1CFJ4</accession>
<dbReference type="AlphaFoldDB" id="A0A3B1CFJ4"/>
<proteinExistence type="predicted"/>
<name>A0A3B1CFJ4_9ZZZZ</name>
<dbReference type="PANTHER" id="PTHR28055">
    <property type="entry name" value="ALTERED INHERITANCE OF MITOCHONDRIA PROTEIN 41, MITOCHONDRIAL"/>
    <property type="match status" value="1"/>
</dbReference>
<dbReference type="SUPFAM" id="SSF89095">
    <property type="entry name" value="GatB/YqeY motif"/>
    <property type="match status" value="1"/>
</dbReference>
<reference evidence="1" key="1">
    <citation type="submission" date="2018-06" db="EMBL/GenBank/DDBJ databases">
        <authorList>
            <person name="Zhirakovskaya E."/>
        </authorList>
    </citation>
    <scope>NUCLEOTIDE SEQUENCE</scope>
</reference>
<organism evidence="1">
    <name type="scientific">hydrothermal vent metagenome</name>
    <dbReference type="NCBI Taxonomy" id="652676"/>
    <lineage>
        <taxon>unclassified sequences</taxon>
        <taxon>metagenomes</taxon>
        <taxon>ecological metagenomes</taxon>
    </lineage>
</organism>
<dbReference type="Gene3D" id="1.10.10.410">
    <property type="match status" value="1"/>
</dbReference>
<protein>
    <submittedName>
        <fullName evidence="1">Transamidase GatB domain protein</fullName>
    </submittedName>
</protein>